<evidence type="ECO:0008006" key="4">
    <source>
        <dbReference type="Google" id="ProtNLM"/>
    </source>
</evidence>
<evidence type="ECO:0000313" key="2">
    <source>
        <dbReference type="EMBL" id="SIC27514.1"/>
    </source>
</evidence>
<feature type="region of interest" description="Disordered" evidence="1">
    <location>
        <begin position="1"/>
        <end position="23"/>
    </location>
</feature>
<dbReference type="EMBL" id="FSHM01000019">
    <property type="protein sequence ID" value="SIC27514.1"/>
    <property type="molecule type" value="Genomic_DNA"/>
</dbReference>
<accession>A0AB38D7T6</accession>
<evidence type="ECO:0000256" key="1">
    <source>
        <dbReference type="SAM" id="MobiDB-lite"/>
    </source>
</evidence>
<comment type="caution">
    <text evidence="2">The sequence shown here is derived from an EMBL/GenBank/DDBJ whole genome shotgun (WGS) entry which is preliminary data.</text>
</comment>
<name>A0AB38D7T6_9MYCO</name>
<protein>
    <recommendedName>
        <fullName evidence="4">Transglycosylase SLT domain-containing protein</fullName>
    </recommendedName>
</protein>
<sequence>MPEHPVLDPTLSASDPDLLTKDPRTNPLLMIEAQGRYDRQIINALKDNPQVAALGLTDIEVMLSGYNGGASYQGVVNAMANNPEYGGYHNKVLKGHLPKFQLNPGSPPQPGAPR</sequence>
<organism evidence="2 3">
    <name type="scientific">Mycobacteroides abscessus subsp. abscessus</name>
    <dbReference type="NCBI Taxonomy" id="1185650"/>
    <lineage>
        <taxon>Bacteria</taxon>
        <taxon>Bacillati</taxon>
        <taxon>Actinomycetota</taxon>
        <taxon>Actinomycetes</taxon>
        <taxon>Mycobacteriales</taxon>
        <taxon>Mycobacteriaceae</taxon>
        <taxon>Mycobacteroides</taxon>
        <taxon>Mycobacteroides abscessus</taxon>
    </lineage>
</organism>
<gene>
    <name evidence="2" type="ORF">SAMEA2070301_05675</name>
</gene>
<reference evidence="2 3" key="1">
    <citation type="submission" date="2016-11" db="EMBL/GenBank/DDBJ databases">
        <authorList>
            <consortium name="Pathogen Informatics"/>
        </authorList>
    </citation>
    <scope>NUCLEOTIDE SEQUENCE [LARGE SCALE GENOMIC DNA]</scope>
    <source>
        <strain evidence="2 3">104</strain>
    </source>
</reference>
<dbReference type="Proteomes" id="UP000185210">
    <property type="component" value="Unassembled WGS sequence"/>
</dbReference>
<proteinExistence type="predicted"/>
<dbReference type="RefSeq" id="WP_049231656.1">
    <property type="nucleotide sequence ID" value="NZ_CAACXP010000026.1"/>
</dbReference>
<evidence type="ECO:0000313" key="3">
    <source>
        <dbReference type="Proteomes" id="UP000185210"/>
    </source>
</evidence>
<dbReference type="AlphaFoldDB" id="A0AB38D7T6"/>